<dbReference type="EMBL" id="MH606185">
    <property type="protein sequence ID" value="AXH71205.1"/>
    <property type="molecule type" value="Genomic_DNA"/>
</dbReference>
<reference evidence="1 2" key="1">
    <citation type="submission" date="2018-07" db="EMBL/GenBank/DDBJ databases">
        <title>Complete nucleotide sequence of Bacillus phage BSP38.</title>
        <authorList>
            <person name="Ghosh K."/>
            <person name="Kim K.-P."/>
        </authorList>
    </citation>
    <scope>NUCLEOTIDE SEQUENCE [LARGE SCALE GENOMIC DNA]</scope>
</reference>
<evidence type="ECO:0000313" key="1">
    <source>
        <dbReference type="EMBL" id="AXH71205.1"/>
    </source>
</evidence>
<dbReference type="Proteomes" id="UP000260425">
    <property type="component" value="Segment"/>
</dbReference>
<gene>
    <name evidence="1" type="ORF">BSP38_163</name>
</gene>
<protein>
    <submittedName>
        <fullName evidence="1">Uncharacterized protein</fullName>
    </submittedName>
</protein>
<keyword evidence="2" id="KW-1185">Reference proteome</keyword>
<sequence>MTHEIRERYKTVKMVERLQQMLNQEGINPLMATCIKKRVEKLTLSLEEEF</sequence>
<proteinExistence type="predicted"/>
<accession>A0A345MK23</accession>
<organism evidence="1 2">
    <name type="scientific">Bacillus phage BSP38</name>
    <dbReference type="NCBI Taxonomy" id="2283013"/>
    <lineage>
        <taxon>Viruses</taxon>
        <taxon>Duplodnaviria</taxon>
        <taxon>Heunggongvirae</taxon>
        <taxon>Uroviricota</taxon>
        <taxon>Caudoviricetes</taxon>
        <taxon>Herelleviridae</taxon>
        <taxon>Bastillevirinae</taxon>
        <taxon>Jeonjuvirus</taxon>
        <taxon>Jeonjuvirus BSP38</taxon>
    </lineage>
</organism>
<evidence type="ECO:0000313" key="2">
    <source>
        <dbReference type="Proteomes" id="UP000260425"/>
    </source>
</evidence>
<organismHost>
    <name type="scientific">Bacillus subtilis</name>
    <dbReference type="NCBI Taxonomy" id="1423"/>
</organismHost>
<name>A0A345MK23_BPBSP</name>